<evidence type="ECO:0000256" key="2">
    <source>
        <dbReference type="ARBA" id="ARBA00022723"/>
    </source>
</evidence>
<dbReference type="Pfam" id="PF00293">
    <property type="entry name" value="NUDIX"/>
    <property type="match status" value="1"/>
</dbReference>
<evidence type="ECO:0000256" key="3">
    <source>
        <dbReference type="ARBA" id="ARBA00022801"/>
    </source>
</evidence>
<comment type="caution">
    <text evidence="6">The sequence shown here is derived from an EMBL/GenBank/DDBJ whole genome shotgun (WGS) entry which is preliminary data.</text>
</comment>
<dbReference type="PROSITE" id="PS00893">
    <property type="entry name" value="NUDIX_BOX"/>
    <property type="match status" value="1"/>
</dbReference>
<evidence type="ECO:0000256" key="4">
    <source>
        <dbReference type="ARBA" id="ARBA00022842"/>
    </source>
</evidence>
<reference evidence="6 7" key="1">
    <citation type="submission" date="2020-10" db="EMBL/GenBank/DDBJ databases">
        <title>Aquamicrobium zhengzhouensis sp. nov., a exopolysaccharide producing bacterium isolated from farmland soil.</title>
        <authorList>
            <person name="Wang X."/>
        </authorList>
    </citation>
    <scope>NUCLEOTIDE SEQUENCE [LARGE SCALE GENOMIC DNA]</scope>
    <source>
        <strain evidence="7">cd-1</strain>
    </source>
</reference>
<keyword evidence="7" id="KW-1185">Reference proteome</keyword>
<dbReference type="Gene3D" id="3.90.79.10">
    <property type="entry name" value="Nucleoside Triphosphate Pyrophosphohydrolase"/>
    <property type="match status" value="1"/>
</dbReference>
<dbReference type="InterPro" id="IPR047198">
    <property type="entry name" value="DDP-like_NUDIX"/>
</dbReference>
<dbReference type="GO" id="GO:0016787">
    <property type="term" value="F:hydrolase activity"/>
    <property type="evidence" value="ECO:0007669"/>
    <property type="project" value="UniProtKB-KW"/>
</dbReference>
<evidence type="ECO:0000313" key="6">
    <source>
        <dbReference type="EMBL" id="MBI1620674.1"/>
    </source>
</evidence>
<feature type="domain" description="Nudix hydrolase" evidence="5">
    <location>
        <begin position="23"/>
        <end position="156"/>
    </location>
</feature>
<dbReference type="InterPro" id="IPR015797">
    <property type="entry name" value="NUDIX_hydrolase-like_dom_sf"/>
</dbReference>
<organism evidence="6 7">
    <name type="scientific">Aquamicrobium zhengzhouense</name>
    <dbReference type="NCBI Taxonomy" id="2781738"/>
    <lineage>
        <taxon>Bacteria</taxon>
        <taxon>Pseudomonadati</taxon>
        <taxon>Pseudomonadota</taxon>
        <taxon>Alphaproteobacteria</taxon>
        <taxon>Hyphomicrobiales</taxon>
        <taxon>Phyllobacteriaceae</taxon>
        <taxon>Aquamicrobium</taxon>
    </lineage>
</organism>
<dbReference type="InterPro" id="IPR000086">
    <property type="entry name" value="NUDIX_hydrolase_dom"/>
</dbReference>
<dbReference type="PROSITE" id="PS51462">
    <property type="entry name" value="NUDIX"/>
    <property type="match status" value="1"/>
</dbReference>
<dbReference type="SUPFAM" id="SSF55811">
    <property type="entry name" value="Nudix"/>
    <property type="match status" value="1"/>
</dbReference>
<sequence>MVFTHCGRMQLKERVRLLFGGMPRRVQVAALPWRRNNKGEIEVLLVTSRGTGRWVLPKGWPEDDEQPFEAATREAMEEAGIRGDISSAPLGKYYYQKKLPTGMEWRCEVAVYPLEVDDIADKWPERKKRQRRWFAPKDAARLVDEPDLGELISSFSGNPRQTAA</sequence>
<dbReference type="PANTHER" id="PTHR12629:SF0">
    <property type="entry name" value="DIPHOSPHOINOSITOL-POLYPHOSPHATE DIPHOSPHATASE"/>
    <property type="match status" value="1"/>
</dbReference>
<accession>A0ABS0SBJ7</accession>
<evidence type="ECO:0000313" key="7">
    <source>
        <dbReference type="Proteomes" id="UP000601789"/>
    </source>
</evidence>
<gene>
    <name evidence="6" type="ORF">IOD40_08370</name>
</gene>
<dbReference type="PANTHER" id="PTHR12629">
    <property type="entry name" value="DIPHOSPHOINOSITOL POLYPHOSPHATE PHOSPHOHYDROLASE"/>
    <property type="match status" value="1"/>
</dbReference>
<dbReference type="Proteomes" id="UP000601789">
    <property type="component" value="Unassembled WGS sequence"/>
</dbReference>
<keyword evidence="2" id="KW-0479">Metal-binding</keyword>
<dbReference type="InterPro" id="IPR020084">
    <property type="entry name" value="NUDIX_hydrolase_CS"/>
</dbReference>
<comment type="cofactor">
    <cofactor evidence="1">
        <name>Mg(2+)</name>
        <dbReference type="ChEBI" id="CHEBI:18420"/>
    </cofactor>
</comment>
<evidence type="ECO:0000256" key="1">
    <source>
        <dbReference type="ARBA" id="ARBA00001946"/>
    </source>
</evidence>
<keyword evidence="3 6" id="KW-0378">Hydrolase</keyword>
<name>A0ABS0SBJ7_9HYPH</name>
<dbReference type="RefSeq" id="WP_198476083.1">
    <property type="nucleotide sequence ID" value="NZ_JADGMQ010000004.1"/>
</dbReference>
<dbReference type="CDD" id="cd04666">
    <property type="entry name" value="NUDIX_DIPP2_like_Nudt4"/>
    <property type="match status" value="1"/>
</dbReference>
<evidence type="ECO:0000259" key="5">
    <source>
        <dbReference type="PROSITE" id="PS51462"/>
    </source>
</evidence>
<dbReference type="EMBL" id="JADGMQ010000004">
    <property type="protein sequence ID" value="MBI1620674.1"/>
    <property type="molecule type" value="Genomic_DNA"/>
</dbReference>
<protein>
    <submittedName>
        <fullName evidence="6">NUDIX hydrolase</fullName>
    </submittedName>
</protein>
<proteinExistence type="predicted"/>
<keyword evidence="4" id="KW-0460">Magnesium</keyword>